<dbReference type="SUPFAM" id="SSF52374">
    <property type="entry name" value="Nucleotidylyl transferase"/>
    <property type="match status" value="1"/>
</dbReference>
<dbReference type="EMBL" id="HBKP01016064">
    <property type="protein sequence ID" value="CAE2226649.1"/>
    <property type="molecule type" value="Transcribed_RNA"/>
</dbReference>
<dbReference type="Gene3D" id="3.40.50.620">
    <property type="entry name" value="HUPs"/>
    <property type="match status" value="1"/>
</dbReference>
<dbReference type="GO" id="GO:0006423">
    <property type="term" value="P:cysteinyl-tRNA aminoacylation"/>
    <property type="evidence" value="ECO:0007669"/>
    <property type="project" value="TreeGrafter"/>
</dbReference>
<keyword evidence="3" id="KW-0479">Metal-binding</keyword>
<evidence type="ECO:0000256" key="2">
    <source>
        <dbReference type="ARBA" id="ARBA00022598"/>
    </source>
</evidence>
<keyword evidence="5" id="KW-0862">Zinc</keyword>
<evidence type="ECO:0000256" key="4">
    <source>
        <dbReference type="ARBA" id="ARBA00022741"/>
    </source>
</evidence>
<dbReference type="InterPro" id="IPR009080">
    <property type="entry name" value="tRNAsynth_Ia_anticodon-bd"/>
</dbReference>
<evidence type="ECO:0000256" key="1">
    <source>
        <dbReference type="ARBA" id="ARBA00001947"/>
    </source>
</evidence>
<dbReference type="InterPro" id="IPR032678">
    <property type="entry name" value="tRNA-synt_1_cat_dom"/>
</dbReference>
<name>A0A7S4IE33_9EUKA</name>
<dbReference type="GO" id="GO:0005524">
    <property type="term" value="F:ATP binding"/>
    <property type="evidence" value="ECO:0007669"/>
    <property type="project" value="UniProtKB-KW"/>
</dbReference>
<dbReference type="GO" id="GO:0005737">
    <property type="term" value="C:cytoplasm"/>
    <property type="evidence" value="ECO:0007669"/>
    <property type="project" value="TreeGrafter"/>
</dbReference>
<dbReference type="InterPro" id="IPR024909">
    <property type="entry name" value="Cys-tRNA/MSH_ligase"/>
</dbReference>
<proteinExistence type="predicted"/>
<feature type="coiled-coil region" evidence="7">
    <location>
        <begin position="537"/>
        <end position="573"/>
    </location>
</feature>
<reference evidence="9" key="1">
    <citation type="submission" date="2021-01" db="EMBL/GenBank/DDBJ databases">
        <authorList>
            <person name="Corre E."/>
            <person name="Pelletier E."/>
            <person name="Niang G."/>
            <person name="Scheremetjew M."/>
            <person name="Finn R."/>
            <person name="Kale V."/>
            <person name="Holt S."/>
            <person name="Cochrane G."/>
            <person name="Meng A."/>
            <person name="Brown T."/>
            <person name="Cohen L."/>
        </authorList>
    </citation>
    <scope>NUCLEOTIDE SEQUENCE</scope>
    <source>
        <strain evidence="9">DIVA3 518/3/11/1/6</strain>
    </source>
</reference>
<dbReference type="Pfam" id="PF01406">
    <property type="entry name" value="tRNA-synt_1e"/>
    <property type="match status" value="1"/>
</dbReference>
<dbReference type="PANTHER" id="PTHR10890">
    <property type="entry name" value="CYSTEINYL-TRNA SYNTHETASE"/>
    <property type="match status" value="1"/>
</dbReference>
<dbReference type="GO" id="GO:0046872">
    <property type="term" value="F:metal ion binding"/>
    <property type="evidence" value="ECO:0007669"/>
    <property type="project" value="UniProtKB-KW"/>
</dbReference>
<dbReference type="InterPro" id="IPR014729">
    <property type="entry name" value="Rossmann-like_a/b/a_fold"/>
</dbReference>
<evidence type="ECO:0000256" key="7">
    <source>
        <dbReference type="SAM" id="Coils"/>
    </source>
</evidence>
<evidence type="ECO:0000256" key="5">
    <source>
        <dbReference type="ARBA" id="ARBA00022833"/>
    </source>
</evidence>
<sequence>MKRAKTLFETKNSPIVEVTSVAAELKEKVSATGTTLPEELAPAFNIQDGYLQLAKYYEKEFFEDLQSLDIKMPDAVTRVSEYIEDVVKYVEKIIENGFAYESSGDVYFDLQAFQKAGYVYHKCSPNTSAEESAELLQEGEGALVREGIKRHPNDFALWKMSKPGEPEWDSPWGKGRPGWHIECSAMAGDLLGSNVDINCGGIDLRFPHHDNQLAQSEAKFGCKQWVNYFLHTGHLHIEGQKMSKSLKNFITIRACLEKYTANQIRILFLKHRFDSPIDVELVGDGRIVQMEEAVKLERTFSDFILNCKTLLRIQAPRDQTFLTQKWSDEDRALQKELISTQQAFHAALLDSLNTPVCIKALQKLVGATNTYMMNNHMEIKRNLLVSVLEYVAKSLAVFGVYANNDINSIGLQWEGSAPSVVEGLVAGVLDDFCARRDSIRQAARQKVSGDVIRTICTHEYSDQSVVDNSPIQQRILSAFIKFLSDVSEAADDPQKVLGLCDAVRDDIMPFLGVRFEDDAYQKGSSIWKLDTIASILADREQRKKEAAIAEKKKQEKERKKAEAEKQRRELAAIKPEEFFKKHPTWAGKFATYDDEGNPLTTTDGKPLSKGLVKKTKNALAKHKKFLASN</sequence>
<evidence type="ECO:0000313" key="9">
    <source>
        <dbReference type="EMBL" id="CAE2226649.1"/>
    </source>
</evidence>
<keyword evidence="4" id="KW-0547">Nucleotide-binding</keyword>
<dbReference type="AlphaFoldDB" id="A0A7S4IE33"/>
<feature type="domain" description="tRNA synthetases class I catalytic" evidence="8">
    <location>
        <begin position="50"/>
        <end position="279"/>
    </location>
</feature>
<comment type="cofactor">
    <cofactor evidence="1">
        <name>Zn(2+)</name>
        <dbReference type="ChEBI" id="CHEBI:29105"/>
    </cofactor>
</comment>
<accession>A0A7S4IE33</accession>
<organism evidence="9">
    <name type="scientific">Vannella robusta</name>
    <dbReference type="NCBI Taxonomy" id="1487602"/>
    <lineage>
        <taxon>Eukaryota</taxon>
        <taxon>Amoebozoa</taxon>
        <taxon>Discosea</taxon>
        <taxon>Flabellinia</taxon>
        <taxon>Vannellidae</taxon>
        <taxon>Vannella</taxon>
    </lineage>
</organism>
<keyword evidence="2" id="KW-0436">Ligase</keyword>
<dbReference type="SUPFAM" id="SSF47323">
    <property type="entry name" value="Anticodon-binding domain of a subclass of class I aminoacyl-tRNA synthetases"/>
    <property type="match status" value="1"/>
</dbReference>
<protein>
    <recommendedName>
        <fullName evidence="8">tRNA synthetases class I catalytic domain-containing protein</fullName>
    </recommendedName>
</protein>
<dbReference type="FunFam" id="3.40.50.620:FF:000186">
    <property type="entry name" value="Putative Cysteinyl-tRNA synthetase"/>
    <property type="match status" value="1"/>
</dbReference>
<gene>
    <name evidence="9" type="ORF">VSP0166_LOCUS11371</name>
</gene>
<dbReference type="PANTHER" id="PTHR10890:SF3">
    <property type="entry name" value="CYSTEINE--TRNA LIGASE, CYTOPLASMIC"/>
    <property type="match status" value="1"/>
</dbReference>
<keyword evidence="6" id="KW-0067">ATP-binding</keyword>
<evidence type="ECO:0000256" key="3">
    <source>
        <dbReference type="ARBA" id="ARBA00022723"/>
    </source>
</evidence>
<keyword evidence="7" id="KW-0175">Coiled coil</keyword>
<evidence type="ECO:0000256" key="6">
    <source>
        <dbReference type="ARBA" id="ARBA00022840"/>
    </source>
</evidence>
<evidence type="ECO:0000259" key="8">
    <source>
        <dbReference type="Pfam" id="PF01406"/>
    </source>
</evidence>
<dbReference type="PRINTS" id="PR00983">
    <property type="entry name" value="TRNASYNTHCYS"/>
</dbReference>
<dbReference type="GO" id="GO:0004817">
    <property type="term" value="F:cysteine-tRNA ligase activity"/>
    <property type="evidence" value="ECO:0007669"/>
    <property type="project" value="TreeGrafter"/>
</dbReference>